<feature type="region of interest" description="Disordered" evidence="5">
    <location>
        <begin position="886"/>
        <end position="981"/>
    </location>
</feature>
<keyword evidence="8" id="KW-1185">Reference proteome</keyword>
<dbReference type="PROSITE" id="PS00518">
    <property type="entry name" value="ZF_RING_1"/>
    <property type="match status" value="1"/>
</dbReference>
<feature type="domain" description="RING-type" evidence="6">
    <location>
        <begin position="110"/>
        <end position="151"/>
    </location>
</feature>
<feature type="region of interest" description="Disordered" evidence="5">
    <location>
        <begin position="336"/>
        <end position="485"/>
    </location>
</feature>
<evidence type="ECO:0000256" key="3">
    <source>
        <dbReference type="ARBA" id="ARBA00022833"/>
    </source>
</evidence>
<dbReference type="CDD" id="cd16568">
    <property type="entry name" value="RING-HC_ScPSH1-like"/>
    <property type="match status" value="1"/>
</dbReference>
<protein>
    <recommendedName>
        <fullName evidence="6">RING-type domain-containing protein</fullName>
    </recommendedName>
</protein>
<name>A0A6A6JXB4_WESOR</name>
<feature type="region of interest" description="Disordered" evidence="5">
    <location>
        <begin position="997"/>
        <end position="1090"/>
    </location>
</feature>
<evidence type="ECO:0000256" key="1">
    <source>
        <dbReference type="ARBA" id="ARBA00022723"/>
    </source>
</evidence>
<feature type="compositionally biased region" description="Polar residues" evidence="5">
    <location>
        <begin position="959"/>
        <end position="969"/>
    </location>
</feature>
<feature type="region of interest" description="Disordered" evidence="5">
    <location>
        <begin position="702"/>
        <end position="842"/>
    </location>
</feature>
<dbReference type="Pfam" id="PF00097">
    <property type="entry name" value="zf-C3HC4"/>
    <property type="match status" value="1"/>
</dbReference>
<feature type="compositionally biased region" description="Acidic residues" evidence="5">
    <location>
        <begin position="433"/>
        <end position="442"/>
    </location>
</feature>
<feature type="compositionally biased region" description="Polar residues" evidence="5">
    <location>
        <begin position="741"/>
        <end position="775"/>
    </location>
</feature>
<feature type="compositionally biased region" description="Polar residues" evidence="5">
    <location>
        <begin position="468"/>
        <end position="479"/>
    </location>
</feature>
<dbReference type="PANTHER" id="PTHR23327:SF51">
    <property type="entry name" value="TRANSCRIPTIONAL REGULATOR OF YEAST FORM ADHERENCE 3"/>
    <property type="match status" value="1"/>
</dbReference>
<feature type="compositionally biased region" description="Low complexity" evidence="5">
    <location>
        <begin position="1020"/>
        <end position="1052"/>
    </location>
</feature>
<dbReference type="GeneID" id="54555423"/>
<dbReference type="AlphaFoldDB" id="A0A6A6JXB4"/>
<evidence type="ECO:0000256" key="5">
    <source>
        <dbReference type="SAM" id="MobiDB-lite"/>
    </source>
</evidence>
<feature type="compositionally biased region" description="Low complexity" evidence="5">
    <location>
        <begin position="780"/>
        <end position="792"/>
    </location>
</feature>
<evidence type="ECO:0000313" key="7">
    <source>
        <dbReference type="EMBL" id="KAF2280865.1"/>
    </source>
</evidence>
<evidence type="ECO:0000259" key="6">
    <source>
        <dbReference type="PROSITE" id="PS50089"/>
    </source>
</evidence>
<feature type="compositionally biased region" description="Low complexity" evidence="5">
    <location>
        <begin position="619"/>
        <end position="636"/>
    </location>
</feature>
<feature type="compositionally biased region" description="Low complexity" evidence="5">
    <location>
        <begin position="388"/>
        <end position="402"/>
    </location>
</feature>
<dbReference type="Gene3D" id="3.30.40.10">
    <property type="entry name" value="Zinc/RING finger domain, C3HC4 (zinc finger)"/>
    <property type="match status" value="1"/>
</dbReference>
<feature type="region of interest" description="Disordered" evidence="5">
    <location>
        <begin position="619"/>
        <end position="667"/>
    </location>
</feature>
<dbReference type="SMART" id="SM00184">
    <property type="entry name" value="RING"/>
    <property type="match status" value="1"/>
</dbReference>
<dbReference type="OrthoDB" id="6105938at2759"/>
<gene>
    <name evidence="7" type="ORF">EI97DRAFT_490964</name>
</gene>
<evidence type="ECO:0000256" key="2">
    <source>
        <dbReference type="ARBA" id="ARBA00022771"/>
    </source>
</evidence>
<feature type="compositionally biased region" description="Low complexity" evidence="5">
    <location>
        <begin position="8"/>
        <end position="29"/>
    </location>
</feature>
<dbReference type="InterPro" id="IPR013083">
    <property type="entry name" value="Znf_RING/FYVE/PHD"/>
</dbReference>
<feature type="compositionally biased region" description="Polar residues" evidence="5">
    <location>
        <begin position="915"/>
        <end position="926"/>
    </location>
</feature>
<feature type="compositionally biased region" description="Acidic residues" evidence="5">
    <location>
        <begin position="587"/>
        <end position="599"/>
    </location>
</feature>
<sequence length="1135" mass="123106">MDSRSSLTPPAKARPSTSSSSIASAKSPSVPQQSSAMASSSRTGRGTTPTGNRPSTKAAEGDKPTRPPSKDSLKQKATRKPEEGSKPSQAEEQLRALKSDFEGLRSHLTCKICDRLLYQPYTISCGHTYCYSCLCTWFVANKARKTCPDCRAVVTQPPAPAYVIREMACVFISRTELLPAGETAEQHAQWQKEEADAVQQDKDSQDPRTGGLFKGCFRPSRHHAPSVRAIRDQEDGVDRCPMCNWELEDGGCEQCGLFFDENGELTWGDSFAGFSDMDEMSEHDMSSEDLDMDLEDYDGGYDEALDGWHGDEGSFMMQRFLEHGINPYAAQRFQRRMHSDAGSRRSYSQSIISDMYTDEMDTVEEEDEEEMDGDSSMNDFIDDDDEPASNTSRSTSSAASVTPQPPSNRARLQGRAQRVVESEASSTISSAIAEEDEDEEDQGPIRRGRRNPAQTRILNRANGLRSPTVGTSSTSTDASGEQELDEDTQALLQAEGWMLQHDGPDEEMDENELSDGAQTTVGWDATAISNDRLRMGGSLTPTADRPQPNAPIRPPSRVGNPRFLDASRGLRRRSSILSTSSVHMEDGEADDDNSDLDNDGDIAMAMNSLRNRRSRIHLRNSTALNSNNTANRSLNRGVSSNNPIDLDTDDNSDTSQPGRHRTTPHIRPRAYDSRISWMFANHQRILQEVERPGLLVDVEHRSTTPVARPRTSNRNRPSPAQQFSPFPPPAPARLRTPLMDISSNPGVPSRVPTSPAQRAVNSPASPGAASNQSAATADRASSIGSTSNASSTLFTPGSTTPNSQRSINATSQAQAAAAIDMIERPPSRVGPRPPSAAGRRTPAGYSPVYPVFPHANVGLNIQGRILQNQRMGNPWGAFVQPHGVRARTSRPVLRDQSSTATLRPAMSRANMRDGLSQTQGMRTQASRIDLRHQPSRRRLSTQASTRTLRASEHARPPQTAGNTAPSPNHSVPRPTRFTPDERESLARELINTRMRALGGAQEASANPSRTNPFAPGFRRPNAAAGLPSAAPSSGNPQHIRSNSSGSVNSGVSATTTQATPVSPALGRRRSNRNINTAPPPALSPAQAAFSPPATTYTSTYFRARQGSYSGSSATYESSINTSTTSPMVAAAGPLI</sequence>
<feature type="compositionally biased region" description="Low complexity" evidence="5">
    <location>
        <begin position="39"/>
        <end position="56"/>
    </location>
</feature>
<dbReference type="InterPro" id="IPR018957">
    <property type="entry name" value="Znf_C3HC4_RING-type"/>
</dbReference>
<dbReference type="InterPro" id="IPR001841">
    <property type="entry name" value="Znf_RING"/>
</dbReference>
<accession>A0A6A6JXB4</accession>
<dbReference type="PROSITE" id="PS50089">
    <property type="entry name" value="ZF_RING_2"/>
    <property type="match status" value="1"/>
</dbReference>
<evidence type="ECO:0000256" key="4">
    <source>
        <dbReference type="PROSITE-ProRule" id="PRU00175"/>
    </source>
</evidence>
<dbReference type="InterPro" id="IPR017907">
    <property type="entry name" value="Znf_RING_CS"/>
</dbReference>
<feature type="region of interest" description="Disordered" evidence="5">
    <location>
        <begin position="535"/>
        <end position="599"/>
    </location>
</feature>
<feature type="compositionally biased region" description="Basic residues" evidence="5">
    <location>
        <begin position="658"/>
        <end position="667"/>
    </location>
</feature>
<dbReference type="Proteomes" id="UP000800097">
    <property type="component" value="Unassembled WGS sequence"/>
</dbReference>
<dbReference type="SUPFAM" id="SSF57850">
    <property type="entry name" value="RING/U-box"/>
    <property type="match status" value="1"/>
</dbReference>
<feature type="compositionally biased region" description="Basic and acidic residues" evidence="5">
    <location>
        <begin position="59"/>
        <end position="85"/>
    </location>
</feature>
<evidence type="ECO:0000313" key="8">
    <source>
        <dbReference type="Proteomes" id="UP000800097"/>
    </source>
</evidence>
<organism evidence="7 8">
    <name type="scientific">Westerdykella ornata</name>
    <dbReference type="NCBI Taxonomy" id="318751"/>
    <lineage>
        <taxon>Eukaryota</taxon>
        <taxon>Fungi</taxon>
        <taxon>Dikarya</taxon>
        <taxon>Ascomycota</taxon>
        <taxon>Pezizomycotina</taxon>
        <taxon>Dothideomycetes</taxon>
        <taxon>Pleosporomycetidae</taxon>
        <taxon>Pleosporales</taxon>
        <taxon>Sporormiaceae</taxon>
        <taxon>Westerdykella</taxon>
    </lineage>
</organism>
<feature type="compositionally biased region" description="Polar residues" evidence="5">
    <location>
        <begin position="793"/>
        <end position="811"/>
    </location>
</feature>
<dbReference type="GO" id="GO:0008270">
    <property type="term" value="F:zinc ion binding"/>
    <property type="evidence" value="ECO:0007669"/>
    <property type="project" value="UniProtKB-KW"/>
</dbReference>
<reference evidence="7" key="1">
    <citation type="journal article" date="2020" name="Stud. Mycol.">
        <title>101 Dothideomycetes genomes: a test case for predicting lifestyles and emergence of pathogens.</title>
        <authorList>
            <person name="Haridas S."/>
            <person name="Albert R."/>
            <person name="Binder M."/>
            <person name="Bloem J."/>
            <person name="Labutti K."/>
            <person name="Salamov A."/>
            <person name="Andreopoulos B."/>
            <person name="Baker S."/>
            <person name="Barry K."/>
            <person name="Bills G."/>
            <person name="Bluhm B."/>
            <person name="Cannon C."/>
            <person name="Castanera R."/>
            <person name="Culley D."/>
            <person name="Daum C."/>
            <person name="Ezra D."/>
            <person name="Gonzalez J."/>
            <person name="Henrissat B."/>
            <person name="Kuo A."/>
            <person name="Liang C."/>
            <person name="Lipzen A."/>
            <person name="Lutzoni F."/>
            <person name="Magnuson J."/>
            <person name="Mondo S."/>
            <person name="Nolan M."/>
            <person name="Ohm R."/>
            <person name="Pangilinan J."/>
            <person name="Park H.-J."/>
            <person name="Ramirez L."/>
            <person name="Alfaro M."/>
            <person name="Sun H."/>
            <person name="Tritt A."/>
            <person name="Yoshinaga Y."/>
            <person name="Zwiers L.-H."/>
            <person name="Turgeon B."/>
            <person name="Goodwin S."/>
            <person name="Spatafora J."/>
            <person name="Crous P."/>
            <person name="Grigoriev I."/>
        </authorList>
    </citation>
    <scope>NUCLEOTIDE SEQUENCE</scope>
    <source>
        <strain evidence="7">CBS 379.55</strain>
    </source>
</reference>
<feature type="compositionally biased region" description="Acidic residues" evidence="5">
    <location>
        <begin position="356"/>
        <end position="373"/>
    </location>
</feature>
<dbReference type="RefSeq" id="XP_033658402.1">
    <property type="nucleotide sequence ID" value="XM_033802248.1"/>
</dbReference>
<keyword evidence="3" id="KW-0862">Zinc</keyword>
<proteinExistence type="predicted"/>
<feature type="region of interest" description="Disordered" evidence="5">
    <location>
        <begin position="1"/>
        <end position="91"/>
    </location>
</feature>
<keyword evidence="2 4" id="KW-0863">Zinc-finger</keyword>
<keyword evidence="1" id="KW-0479">Metal-binding</keyword>
<feature type="compositionally biased region" description="Low complexity" evidence="5">
    <location>
        <begin position="422"/>
        <end position="432"/>
    </location>
</feature>
<dbReference type="EMBL" id="ML986484">
    <property type="protein sequence ID" value="KAF2280865.1"/>
    <property type="molecule type" value="Genomic_DNA"/>
</dbReference>
<feature type="compositionally biased region" description="Low complexity" evidence="5">
    <location>
        <begin position="708"/>
        <end position="724"/>
    </location>
</feature>
<dbReference type="PANTHER" id="PTHR23327">
    <property type="entry name" value="RING FINGER PROTEIN 127"/>
    <property type="match status" value="1"/>
</dbReference>